<dbReference type="PROSITE" id="PS01229">
    <property type="entry name" value="COF_2"/>
    <property type="match status" value="1"/>
</dbReference>
<protein>
    <submittedName>
        <fullName evidence="1">Cof-type HAD-IIB family hydrolase</fullName>
    </submittedName>
</protein>
<dbReference type="NCBIfam" id="TIGR00099">
    <property type="entry name" value="Cof-subfamily"/>
    <property type="match status" value="1"/>
</dbReference>
<dbReference type="NCBIfam" id="TIGR01484">
    <property type="entry name" value="HAD-SF-IIB"/>
    <property type="match status" value="1"/>
</dbReference>
<dbReference type="RefSeq" id="WP_026937007.1">
    <property type="nucleotide sequence ID" value="NZ_CP028426.1"/>
</dbReference>
<dbReference type="GO" id="GO:0016787">
    <property type="term" value="F:hydrolase activity"/>
    <property type="evidence" value="ECO:0007669"/>
    <property type="project" value="UniProtKB-KW"/>
</dbReference>
<dbReference type="InterPro" id="IPR006379">
    <property type="entry name" value="HAD-SF_hydro_IIB"/>
</dbReference>
<accession>A0ABT7C8T6</accession>
<dbReference type="SUPFAM" id="SSF56784">
    <property type="entry name" value="HAD-like"/>
    <property type="match status" value="1"/>
</dbReference>
<dbReference type="InterPro" id="IPR023214">
    <property type="entry name" value="HAD_sf"/>
</dbReference>
<dbReference type="EMBL" id="PXVD01000014">
    <property type="protein sequence ID" value="MDJ1371600.1"/>
    <property type="molecule type" value="Genomic_DNA"/>
</dbReference>
<sequence>MTADANNRSVPRRAIFIDADGTLLNDAGVLRESSVTAVREAREAGHLCFLSTGRSRIEIPDALGAIEFDGIVTSNGGFAFIGGELVESRTMPEAVVGELIAYFEAEGYDYYLQGIDFLDASPGVQIRIQKGLEELALKHGDDMAGASQDLIPKAAREAMAAHRPVRRQGIAKAMFLGNDAGAFERVNADLSERFEVVTGTIPQYGTASGEVTPHGMNKGTTMLRVLKRVGIERANSVAIGDSMNDRYMLEVAGLGIAMGNASAELKARADSVTRTIDEDGVWAAFVEHGLIAG</sequence>
<dbReference type="Pfam" id="PF08282">
    <property type="entry name" value="Hydrolase_3"/>
    <property type="match status" value="1"/>
</dbReference>
<dbReference type="Gene3D" id="3.30.1240.10">
    <property type="match status" value="1"/>
</dbReference>
<dbReference type="Proteomes" id="UP001170379">
    <property type="component" value="Unassembled WGS sequence"/>
</dbReference>
<dbReference type="InterPro" id="IPR036412">
    <property type="entry name" value="HAD-like_sf"/>
</dbReference>
<dbReference type="PANTHER" id="PTHR10000">
    <property type="entry name" value="PHOSPHOSERINE PHOSPHATASE"/>
    <property type="match status" value="1"/>
</dbReference>
<dbReference type="PANTHER" id="PTHR10000:SF25">
    <property type="entry name" value="PHOSPHATASE YKRA-RELATED"/>
    <property type="match status" value="1"/>
</dbReference>
<gene>
    <name evidence="1" type="ORF">C7K25_09515</name>
</gene>
<reference evidence="1" key="1">
    <citation type="submission" date="2018-03" db="EMBL/GenBank/DDBJ databases">
        <authorList>
            <person name="Nunes O.C."/>
            <person name="Lopes A.R."/>
            <person name="Froufe H."/>
            <person name="Munoz-Merida A."/>
            <person name="Barroso C."/>
            <person name="Egas C."/>
        </authorList>
    </citation>
    <scope>NUCLEOTIDE SEQUENCE</scope>
    <source>
        <strain evidence="1">ON4</strain>
    </source>
</reference>
<reference evidence="1" key="2">
    <citation type="journal article" date="2022" name="Sci. Rep.">
        <title>In silico prediction of the enzymes involved in the degradation of the herbicide molinate by Gulosibacter molinativorax ON4T.</title>
        <authorList>
            <person name="Lopes A.R."/>
            <person name="Bunin E."/>
            <person name="Viana A.T."/>
            <person name="Froufe H."/>
            <person name="Munoz-Merida A."/>
            <person name="Pinho D."/>
            <person name="Figueiredo J."/>
            <person name="Barroso C."/>
            <person name="Vaz-Moreira I."/>
            <person name="Bellanger X."/>
            <person name="Egas C."/>
            <person name="Nunes O.C."/>
        </authorList>
    </citation>
    <scope>NUCLEOTIDE SEQUENCE</scope>
    <source>
        <strain evidence="1">ON4</strain>
    </source>
</reference>
<comment type="caution">
    <text evidence="1">The sequence shown here is derived from an EMBL/GenBank/DDBJ whole genome shotgun (WGS) entry which is preliminary data.</text>
</comment>
<evidence type="ECO:0000313" key="2">
    <source>
        <dbReference type="Proteomes" id="UP001170379"/>
    </source>
</evidence>
<keyword evidence="2" id="KW-1185">Reference proteome</keyword>
<dbReference type="Gene3D" id="3.40.50.1000">
    <property type="entry name" value="HAD superfamily/HAD-like"/>
    <property type="match status" value="1"/>
</dbReference>
<evidence type="ECO:0000313" key="1">
    <source>
        <dbReference type="EMBL" id="MDJ1371600.1"/>
    </source>
</evidence>
<organism evidence="1 2">
    <name type="scientific">Gulosibacter molinativorax</name>
    <dbReference type="NCBI Taxonomy" id="256821"/>
    <lineage>
        <taxon>Bacteria</taxon>
        <taxon>Bacillati</taxon>
        <taxon>Actinomycetota</taxon>
        <taxon>Actinomycetes</taxon>
        <taxon>Micrococcales</taxon>
        <taxon>Microbacteriaceae</taxon>
        <taxon>Gulosibacter</taxon>
    </lineage>
</organism>
<proteinExistence type="predicted"/>
<keyword evidence="1" id="KW-0378">Hydrolase</keyword>
<name>A0ABT7C8T6_9MICO</name>
<dbReference type="InterPro" id="IPR000150">
    <property type="entry name" value="Cof"/>
</dbReference>